<dbReference type="Gene3D" id="3.30.710.10">
    <property type="entry name" value="Potassium Channel Kv1.1, Chain A"/>
    <property type="match status" value="1"/>
</dbReference>
<sequence>MSVLPPAKRQRTDDASRSSIWYSDGSVVLQAEDTQFRVHWSLLAQHSSFFRDMQALPQPPGQPSVEGCPIVELYDSAKDVAHLLTVLYNPDFAYQKAVPFEVVAALIRLGRKYEFRGLLDSAVERVTCEHPTTLEEYDALHGEDCLGPYHFKSVVDYLGIEFDVLALVRENNIMTALPCAYHRILKYPHKQLFEGIDTGDALVTLSPLDQKLCSLGREKIIAAQMLPGFTLGWLCKWGHNSDCLHPAKCYKMREKALQLCFMEVNVRILNPTPFAFTSMCMPCTRHIQELVSAGRKKAWEQLPTFFDLPSWEELKND</sequence>
<dbReference type="SMART" id="SM00225">
    <property type="entry name" value="BTB"/>
    <property type="match status" value="1"/>
</dbReference>
<name>A0AAD7J9R5_9AGAR</name>
<dbReference type="CDD" id="cd18186">
    <property type="entry name" value="BTB_POZ_ZBTB_KLHL-like"/>
    <property type="match status" value="1"/>
</dbReference>
<feature type="non-terminal residue" evidence="2">
    <location>
        <position position="317"/>
    </location>
</feature>
<organism evidence="2 3">
    <name type="scientific">Mycena metata</name>
    <dbReference type="NCBI Taxonomy" id="1033252"/>
    <lineage>
        <taxon>Eukaryota</taxon>
        <taxon>Fungi</taxon>
        <taxon>Dikarya</taxon>
        <taxon>Basidiomycota</taxon>
        <taxon>Agaricomycotina</taxon>
        <taxon>Agaricomycetes</taxon>
        <taxon>Agaricomycetidae</taxon>
        <taxon>Agaricales</taxon>
        <taxon>Marasmiineae</taxon>
        <taxon>Mycenaceae</taxon>
        <taxon>Mycena</taxon>
    </lineage>
</organism>
<accession>A0AAD7J9R5</accession>
<dbReference type="PROSITE" id="PS50097">
    <property type="entry name" value="BTB"/>
    <property type="match status" value="1"/>
</dbReference>
<evidence type="ECO:0000259" key="1">
    <source>
        <dbReference type="PROSITE" id="PS50097"/>
    </source>
</evidence>
<dbReference type="InterPro" id="IPR011333">
    <property type="entry name" value="SKP1/BTB/POZ_sf"/>
</dbReference>
<dbReference type="InterPro" id="IPR000210">
    <property type="entry name" value="BTB/POZ_dom"/>
</dbReference>
<dbReference type="Pfam" id="PF00651">
    <property type="entry name" value="BTB"/>
    <property type="match status" value="1"/>
</dbReference>
<dbReference type="Proteomes" id="UP001215598">
    <property type="component" value="Unassembled WGS sequence"/>
</dbReference>
<gene>
    <name evidence="2" type="ORF">B0H16DRAFT_1370195</name>
</gene>
<proteinExistence type="predicted"/>
<keyword evidence="3" id="KW-1185">Reference proteome</keyword>
<feature type="domain" description="BTB" evidence="1">
    <location>
        <begin position="25"/>
        <end position="96"/>
    </location>
</feature>
<evidence type="ECO:0000313" key="3">
    <source>
        <dbReference type="Proteomes" id="UP001215598"/>
    </source>
</evidence>
<dbReference type="AlphaFoldDB" id="A0AAD7J9R5"/>
<comment type="caution">
    <text evidence="2">The sequence shown here is derived from an EMBL/GenBank/DDBJ whole genome shotgun (WGS) entry which is preliminary data.</text>
</comment>
<dbReference type="EMBL" id="JARKIB010000040">
    <property type="protein sequence ID" value="KAJ7759164.1"/>
    <property type="molecule type" value="Genomic_DNA"/>
</dbReference>
<reference evidence="2" key="1">
    <citation type="submission" date="2023-03" db="EMBL/GenBank/DDBJ databases">
        <title>Massive genome expansion in bonnet fungi (Mycena s.s.) driven by repeated elements and novel gene families across ecological guilds.</title>
        <authorList>
            <consortium name="Lawrence Berkeley National Laboratory"/>
            <person name="Harder C.B."/>
            <person name="Miyauchi S."/>
            <person name="Viragh M."/>
            <person name="Kuo A."/>
            <person name="Thoen E."/>
            <person name="Andreopoulos B."/>
            <person name="Lu D."/>
            <person name="Skrede I."/>
            <person name="Drula E."/>
            <person name="Henrissat B."/>
            <person name="Morin E."/>
            <person name="Kohler A."/>
            <person name="Barry K."/>
            <person name="LaButti K."/>
            <person name="Morin E."/>
            <person name="Salamov A."/>
            <person name="Lipzen A."/>
            <person name="Mereny Z."/>
            <person name="Hegedus B."/>
            <person name="Baldrian P."/>
            <person name="Stursova M."/>
            <person name="Weitz H."/>
            <person name="Taylor A."/>
            <person name="Grigoriev I.V."/>
            <person name="Nagy L.G."/>
            <person name="Martin F."/>
            <person name="Kauserud H."/>
        </authorList>
    </citation>
    <scope>NUCLEOTIDE SEQUENCE</scope>
    <source>
        <strain evidence="2">CBHHK182m</strain>
    </source>
</reference>
<protein>
    <recommendedName>
        <fullName evidence="1">BTB domain-containing protein</fullName>
    </recommendedName>
</protein>
<evidence type="ECO:0000313" key="2">
    <source>
        <dbReference type="EMBL" id="KAJ7759164.1"/>
    </source>
</evidence>
<dbReference type="SUPFAM" id="SSF54695">
    <property type="entry name" value="POZ domain"/>
    <property type="match status" value="1"/>
</dbReference>